<keyword evidence="6" id="KW-1185">Reference proteome</keyword>
<protein>
    <submittedName>
        <fullName evidence="4">Piso0_001006 protein</fullName>
    </submittedName>
</protein>
<dbReference type="eggNOG" id="ENOG502QUEX">
    <property type="taxonomic scope" value="Eukaryota"/>
</dbReference>
<sequence>MARRYSDFDQENIPLSNYTSQDGYDDREATTESGNGSSSYHDTGNTNGQSGEESEEDVRAALYGASPKIDFFIRLWNGPINATDEPPSRIGSFLRIEELPEKFNKRYSRRFKIGCLSLYLALWFLLVYRITIPYLTVPPVVIGEPDTEVKAVSCTGDSEFWRGRNGACGLNGEYCPSFNTEKDIVIRCPALCDRDSFVFSYVPVGDKQIKYRSFVVGGGKLDSDSELLTHPYRADSSPCGSAVHAGLISPFRGGCARIRYTGAKSWFPSKKGSYGTGQSIEFPSFFPSSFSFKNLISPNSSSHVTHCYDPRFMVLILNIILGVPVVFFASGAVAFWVINVVGFWTICLATDPPRDVDPSDPGSFASLISLSLQRFLPSVFIMYVLWHSSVKRTLSNSRKVSRQLGGETSIAFSPLSRVCFWYPFTWLGVLNNVTFDRLPVDRLTSSDLQRVETLISVTILASVIFSCAIYQAYAIWLSGRFRGYLALYGSFIIGLALVSCIPNLSLRIHHYILALLLIPGCATRGRVALSFQGILMGLFLSGAARWGLASIAETFVALNRDDPLGSVLPPEFIGFDNSTGLLSWQEPNVTLSNSAKAALEKFDAISLLINDIERFVGNIAGVNLRELFQMVPELKSSIDSSLKSGFKDDAGNILIYIRIGRKILLDQVYSDFSKAAILKWPSGEFTNSQPGLT</sequence>
<dbReference type="Proteomes" id="UP000005222">
    <property type="component" value="Chromosome C"/>
</dbReference>
<dbReference type="InterPro" id="IPR036609">
    <property type="entry name" value="LCCL_sf"/>
</dbReference>
<feature type="transmembrane region" description="Helical" evidence="2">
    <location>
        <begin position="315"/>
        <end position="344"/>
    </location>
</feature>
<dbReference type="OMA" id="HWDKTVL"/>
<dbReference type="Gene3D" id="2.170.130.20">
    <property type="entry name" value="LCCL-like domain"/>
    <property type="match status" value="1"/>
</dbReference>
<dbReference type="PANTHER" id="PTHR31331:SF1">
    <property type="entry name" value="CYSTEINE RICH SECRETORY PROTEIN LCCL DOMAIN CONTAINING 2"/>
    <property type="match status" value="1"/>
</dbReference>
<feature type="compositionally biased region" description="Polar residues" evidence="1">
    <location>
        <begin position="13"/>
        <end position="22"/>
    </location>
</feature>
<dbReference type="EMBL" id="FO082056">
    <property type="protein sequence ID" value="CCE78970.1"/>
    <property type="molecule type" value="Genomic_DNA"/>
</dbReference>
<reference evidence="6" key="2">
    <citation type="journal article" date="2012" name="G3 (Bethesda)">
        <title>Pichia sorbitophila, an interspecies yeast hybrid reveals early steps of genome resolution following polyploidization.</title>
        <authorList>
            <person name="Leh Louis V."/>
            <person name="Despons L."/>
            <person name="Friedrich A."/>
            <person name="Martin T."/>
            <person name="Durrens P."/>
            <person name="Casaregola S."/>
            <person name="Neuveglise C."/>
            <person name="Fairhead C."/>
            <person name="Marck C."/>
            <person name="Cruz J.A."/>
            <person name="Straub M.L."/>
            <person name="Kugler V."/>
            <person name="Sacerdot C."/>
            <person name="Uzunov Z."/>
            <person name="Thierry A."/>
            <person name="Weiss S."/>
            <person name="Bleykasten C."/>
            <person name="De Montigny J."/>
            <person name="Jacques N."/>
            <person name="Jung P."/>
            <person name="Lemaire M."/>
            <person name="Mallet S."/>
            <person name="Morel G."/>
            <person name="Richard G.F."/>
            <person name="Sarkar A."/>
            <person name="Savel G."/>
            <person name="Schacherer J."/>
            <person name="Seret M.L."/>
            <person name="Talla E."/>
            <person name="Samson G."/>
            <person name="Jubin C."/>
            <person name="Poulain J."/>
            <person name="Vacherie B."/>
            <person name="Barbe V."/>
            <person name="Pelletier E."/>
            <person name="Sherman D.J."/>
            <person name="Westhof E."/>
            <person name="Weissenbach J."/>
            <person name="Baret P.V."/>
            <person name="Wincker P."/>
            <person name="Gaillardin C."/>
            <person name="Dujon B."/>
            <person name="Souciet J.L."/>
        </authorList>
    </citation>
    <scope>NUCLEOTIDE SEQUENCE [LARGE SCALE GENOMIC DNA]</scope>
    <source>
        <strain evidence="6">ATCC MYA-4447 / BCRC 22081 / CBS 7064 / NBRC 10061 / NRRL Y-12695</strain>
    </source>
</reference>
<dbReference type="FunCoup" id="G8YS47">
    <property type="interactions" value="19"/>
</dbReference>
<evidence type="ECO:0000256" key="1">
    <source>
        <dbReference type="SAM" id="MobiDB-lite"/>
    </source>
</evidence>
<keyword evidence="2" id="KW-0812">Transmembrane</keyword>
<evidence type="ECO:0000256" key="2">
    <source>
        <dbReference type="SAM" id="Phobius"/>
    </source>
</evidence>
<evidence type="ECO:0000313" key="5">
    <source>
        <dbReference type="EMBL" id="CCE78970.1"/>
    </source>
</evidence>
<reference evidence="4" key="1">
    <citation type="submission" date="2011-10" db="EMBL/GenBank/DDBJ databases">
        <authorList>
            <person name="Genoscope - CEA"/>
        </authorList>
    </citation>
    <scope>NUCLEOTIDE SEQUENCE</scope>
</reference>
<feature type="transmembrane region" description="Helical" evidence="2">
    <location>
        <begin position="527"/>
        <end position="548"/>
    </location>
</feature>
<dbReference type="EMBL" id="FO082057">
    <property type="protein sequence ID" value="CCE78384.1"/>
    <property type="molecule type" value="Genomic_DNA"/>
</dbReference>
<dbReference type="InterPro" id="IPR051957">
    <property type="entry name" value="CRISP-LCCL_domain"/>
</dbReference>
<accession>G8YS47</accession>
<dbReference type="OrthoDB" id="441660at2759"/>
<dbReference type="HOGENOM" id="CLU_011125_2_0_1"/>
<dbReference type="PANTHER" id="PTHR31331">
    <property type="entry name" value="LCCL DOMAIN PROTEIN (AFU_ORTHOLOGUE AFUA_5G08630)"/>
    <property type="match status" value="1"/>
</dbReference>
<keyword evidence="2" id="KW-0472">Membrane</keyword>
<organism evidence="4 6">
    <name type="scientific">Pichia sorbitophila (strain ATCC MYA-4447 / BCRC 22081 / CBS 7064 / NBRC 10061 / NRRL Y-12695)</name>
    <name type="common">Hybrid yeast</name>
    <dbReference type="NCBI Taxonomy" id="559304"/>
    <lineage>
        <taxon>Eukaryota</taxon>
        <taxon>Fungi</taxon>
        <taxon>Dikarya</taxon>
        <taxon>Ascomycota</taxon>
        <taxon>Saccharomycotina</taxon>
        <taxon>Pichiomycetes</taxon>
        <taxon>Debaryomycetaceae</taxon>
        <taxon>Millerozyma</taxon>
    </lineage>
</organism>
<feature type="transmembrane region" description="Helical" evidence="2">
    <location>
        <begin position="111"/>
        <end position="128"/>
    </location>
</feature>
<proteinExistence type="predicted"/>
<feature type="transmembrane region" description="Helical" evidence="2">
    <location>
        <begin position="454"/>
        <end position="473"/>
    </location>
</feature>
<evidence type="ECO:0000313" key="6">
    <source>
        <dbReference type="Proteomes" id="UP000005222"/>
    </source>
</evidence>
<dbReference type="Pfam" id="PF03815">
    <property type="entry name" value="LCCL"/>
    <property type="match status" value="1"/>
</dbReference>
<evidence type="ECO:0000259" key="3">
    <source>
        <dbReference type="Pfam" id="PF03815"/>
    </source>
</evidence>
<dbReference type="InterPro" id="IPR004043">
    <property type="entry name" value="LCCL"/>
</dbReference>
<feature type="domain" description="LCCL" evidence="3">
    <location>
        <begin position="180"/>
        <end position="275"/>
    </location>
</feature>
<dbReference type="Proteomes" id="UP000005222">
    <property type="component" value="Chromosome D"/>
</dbReference>
<evidence type="ECO:0000313" key="4">
    <source>
        <dbReference type="EMBL" id="CCE78384.1"/>
    </source>
</evidence>
<dbReference type="AlphaFoldDB" id="G8YS47"/>
<dbReference type="STRING" id="559304.G8YS47"/>
<feature type="region of interest" description="Disordered" evidence="1">
    <location>
        <begin position="1"/>
        <end position="57"/>
    </location>
</feature>
<keyword evidence="2" id="KW-1133">Transmembrane helix</keyword>
<name>G8YS47_PICSO</name>
<dbReference type="InParanoid" id="G8YS47"/>
<feature type="compositionally biased region" description="Polar residues" evidence="1">
    <location>
        <begin position="31"/>
        <end position="51"/>
    </location>
</feature>
<gene>
    <name evidence="4" type="primary">Piso0_001006</name>
    <name evidence="4" type="ORF">GNLVRS01_PISO0C08824g</name>
    <name evidence="5" type="ORF">GNLVRS01_PISO0D08891g</name>
</gene>
<dbReference type="SUPFAM" id="SSF69848">
    <property type="entry name" value="LCCL domain"/>
    <property type="match status" value="1"/>
</dbReference>
<feature type="transmembrane region" description="Helical" evidence="2">
    <location>
        <begin position="485"/>
        <end position="506"/>
    </location>
</feature>